<feature type="region of interest" description="Disordered" evidence="1">
    <location>
        <begin position="160"/>
        <end position="192"/>
    </location>
</feature>
<organism>
    <name type="scientific">Pediculus humanus subsp. corporis</name>
    <name type="common">Body louse</name>
    <dbReference type="NCBI Taxonomy" id="121224"/>
    <lineage>
        <taxon>Eukaryota</taxon>
        <taxon>Metazoa</taxon>
        <taxon>Ecdysozoa</taxon>
        <taxon>Arthropoda</taxon>
        <taxon>Hexapoda</taxon>
        <taxon>Insecta</taxon>
        <taxon>Pterygota</taxon>
        <taxon>Neoptera</taxon>
        <taxon>Paraneoptera</taxon>
        <taxon>Psocodea</taxon>
        <taxon>Troctomorpha</taxon>
        <taxon>Phthiraptera</taxon>
        <taxon>Anoplura</taxon>
        <taxon>Pediculidae</taxon>
        <taxon>Pediculus</taxon>
    </lineage>
</organism>
<dbReference type="CTD" id="8231653"/>
<dbReference type="EnsemblMetazoa" id="PHUM087550-RA">
    <property type="protein sequence ID" value="PHUM087550-PA"/>
    <property type="gene ID" value="PHUM087550"/>
</dbReference>
<evidence type="ECO:0000256" key="1">
    <source>
        <dbReference type="SAM" id="MobiDB-lite"/>
    </source>
</evidence>
<protein>
    <submittedName>
        <fullName evidence="2 3">Uncharacterized protein</fullName>
    </submittedName>
</protein>
<feature type="compositionally biased region" description="Basic and acidic residues" evidence="1">
    <location>
        <begin position="90"/>
        <end position="105"/>
    </location>
</feature>
<proteinExistence type="predicted"/>
<dbReference type="HOGENOM" id="CLU_627484_0_0_1"/>
<dbReference type="InParanoid" id="E0VCI6"/>
<keyword evidence="4" id="KW-1185">Reference proteome</keyword>
<dbReference type="Proteomes" id="UP000009046">
    <property type="component" value="Unassembled WGS sequence"/>
</dbReference>
<feature type="compositionally biased region" description="Basic and acidic residues" evidence="1">
    <location>
        <begin position="60"/>
        <end position="77"/>
    </location>
</feature>
<gene>
    <name evidence="3" type="primary">8231653</name>
    <name evidence="2" type="ORF">Phum_PHUM087550</name>
</gene>
<dbReference type="GeneID" id="8231653"/>
<dbReference type="KEGG" id="phu:Phum_PHUM087550"/>
<sequence>MAPGLNGRQTGTVPKNKVKSNGSQSQKSSKEHYNQSSSTPVWDHFSGVGNKKHAGTKSSTHSENEVDSIHCELERSRSSTMTSQNENSEDCSHNSSSDKTKLSDHKQVVNKLSQIQTYLQQTADLMNVLVKSSDSQPNECGDSRRMQKFNKILTDNYGPGLCPSEELSGNNNVETDEEELTRQSEESSKKIEALQKRKRDLLKLQEKAKQQLQEAQAEQSRLVARASNLHQELSLNKTMDLNVKQLNQRLKAIQQIYNMRNQVYESLNENQGRNLEGKESHEEPQIREVLSDTETDLQLVSDKMEELNVMKTQLLEIQKIMASINNAHCSESKQREQPESCNSSKENVNYVQNGLTTDEEQQQQQQPNDESSSNVLKLDQVKSKLNHLTELLEIVQSAQNNTGLSPSYLQLVSNLVNEANSSIPSPAESVASQIKNR</sequence>
<dbReference type="EMBL" id="DS235053">
    <property type="protein sequence ID" value="EEB11092.1"/>
    <property type="molecule type" value="Genomic_DNA"/>
</dbReference>
<name>E0VCI6_PEDHC</name>
<reference evidence="2" key="2">
    <citation type="submission" date="2007-04" db="EMBL/GenBank/DDBJ databases">
        <title>The genome of the human body louse.</title>
        <authorList>
            <consortium name="The Human Body Louse Genome Consortium"/>
            <person name="Kirkness E."/>
            <person name="Walenz B."/>
            <person name="Hass B."/>
            <person name="Bruggner R."/>
            <person name="Strausberg R."/>
        </authorList>
    </citation>
    <scope>NUCLEOTIDE SEQUENCE</scope>
    <source>
        <strain evidence="2">USDA</strain>
    </source>
</reference>
<reference evidence="3" key="3">
    <citation type="submission" date="2020-05" db="UniProtKB">
        <authorList>
            <consortium name="EnsemblMetazoa"/>
        </authorList>
    </citation>
    <scope>IDENTIFICATION</scope>
    <source>
        <strain evidence="3">USDA</strain>
    </source>
</reference>
<evidence type="ECO:0000313" key="2">
    <source>
        <dbReference type="EMBL" id="EEB11092.1"/>
    </source>
</evidence>
<feature type="region of interest" description="Disordered" evidence="1">
    <location>
        <begin position="1"/>
        <end position="105"/>
    </location>
</feature>
<dbReference type="RefSeq" id="XP_002423830.1">
    <property type="nucleotide sequence ID" value="XM_002423785.1"/>
</dbReference>
<dbReference type="VEuPathDB" id="VectorBase:PHUM087550"/>
<dbReference type="EMBL" id="AAZO01001045">
    <property type="status" value="NOT_ANNOTATED_CDS"/>
    <property type="molecule type" value="Genomic_DNA"/>
</dbReference>
<evidence type="ECO:0000313" key="4">
    <source>
        <dbReference type="Proteomes" id="UP000009046"/>
    </source>
</evidence>
<evidence type="ECO:0000313" key="3">
    <source>
        <dbReference type="EnsemblMetazoa" id="PHUM087550-PA"/>
    </source>
</evidence>
<reference evidence="2" key="1">
    <citation type="submission" date="2007-04" db="EMBL/GenBank/DDBJ databases">
        <title>Annotation of Pediculus humanus corporis strain USDA.</title>
        <authorList>
            <person name="Kirkness E."/>
            <person name="Hannick L."/>
            <person name="Hass B."/>
            <person name="Bruggner R."/>
            <person name="Lawson D."/>
            <person name="Bidwell S."/>
            <person name="Joardar V."/>
            <person name="Caler E."/>
            <person name="Walenz B."/>
            <person name="Inman J."/>
            <person name="Schobel S."/>
            <person name="Galinsky K."/>
            <person name="Amedeo P."/>
            <person name="Strausberg R."/>
        </authorList>
    </citation>
    <scope>NUCLEOTIDE SEQUENCE</scope>
    <source>
        <strain evidence="2">USDA</strain>
    </source>
</reference>
<feature type="compositionally biased region" description="Basic and acidic residues" evidence="1">
    <location>
        <begin position="180"/>
        <end position="192"/>
    </location>
</feature>
<dbReference type="AlphaFoldDB" id="E0VCI6"/>
<accession>E0VCI6</accession>